<accession>A0ABX1JVP6</accession>
<sequence length="109" mass="11914">ENLRLMYLSADARHEDGLGNNTGQLGRQYMTKMFGHVDALSPGTVFNRHTGPAAQGVVLVDYLSPEFRSLDHGFIGGATLGAEQQALPLQIARETLPEDVSRWGAAYRD</sequence>
<name>A0ABX1JVP6_9MICC</name>
<keyword evidence="2" id="KW-1185">Reference proteome</keyword>
<dbReference type="Proteomes" id="UP000523795">
    <property type="component" value="Unassembled WGS sequence"/>
</dbReference>
<gene>
    <name evidence="1" type="ORF">HER39_20240</name>
</gene>
<proteinExistence type="predicted"/>
<reference evidence="1 2" key="1">
    <citation type="submission" date="2020-04" db="EMBL/GenBank/DDBJ databases">
        <authorList>
            <person name="Liu S."/>
        </authorList>
    </citation>
    <scope>NUCLEOTIDE SEQUENCE [LARGE SCALE GENOMIC DNA]</scope>
    <source>
        <strain evidence="1 2">CGMCC 1.15091</strain>
    </source>
</reference>
<feature type="non-terminal residue" evidence="1">
    <location>
        <position position="1"/>
    </location>
</feature>
<evidence type="ECO:0000313" key="2">
    <source>
        <dbReference type="Proteomes" id="UP000523795"/>
    </source>
</evidence>
<evidence type="ECO:0000313" key="1">
    <source>
        <dbReference type="EMBL" id="NKX52860.1"/>
    </source>
</evidence>
<organism evidence="1 2">
    <name type="scientific">Arthrobacter deserti</name>
    <dbReference type="NCBI Taxonomy" id="1742687"/>
    <lineage>
        <taxon>Bacteria</taxon>
        <taxon>Bacillati</taxon>
        <taxon>Actinomycetota</taxon>
        <taxon>Actinomycetes</taxon>
        <taxon>Micrococcales</taxon>
        <taxon>Micrococcaceae</taxon>
        <taxon>Arthrobacter</taxon>
    </lineage>
</organism>
<feature type="non-terminal residue" evidence="1">
    <location>
        <position position="109"/>
    </location>
</feature>
<protein>
    <submittedName>
        <fullName evidence="1">Uncharacterized protein</fullName>
    </submittedName>
</protein>
<comment type="caution">
    <text evidence="1">The sequence shown here is derived from an EMBL/GenBank/DDBJ whole genome shotgun (WGS) entry which is preliminary data.</text>
</comment>
<dbReference type="EMBL" id="JAAZSR010000802">
    <property type="protein sequence ID" value="NKX52860.1"/>
    <property type="molecule type" value="Genomic_DNA"/>
</dbReference>